<accession>A0A2X2Y8R1</accession>
<gene>
    <name evidence="3" type="ORF">NCTC11820_00525</name>
</gene>
<proteinExistence type="predicted"/>
<protein>
    <submittedName>
        <fullName evidence="3">Histidinol phosphatase and related hydrolases of the PHP family</fullName>
    </submittedName>
</protein>
<dbReference type="Proteomes" id="UP000250245">
    <property type="component" value="Unassembled WGS sequence"/>
</dbReference>
<dbReference type="PANTHER" id="PTHR42924">
    <property type="entry name" value="EXONUCLEASE"/>
    <property type="match status" value="1"/>
</dbReference>
<evidence type="ECO:0000256" key="1">
    <source>
        <dbReference type="SAM" id="MobiDB-lite"/>
    </source>
</evidence>
<dbReference type="Gene3D" id="1.10.150.650">
    <property type="match status" value="1"/>
</dbReference>
<evidence type="ECO:0000259" key="2">
    <source>
        <dbReference type="SMART" id="SM00481"/>
    </source>
</evidence>
<dbReference type="InterPro" id="IPR052018">
    <property type="entry name" value="PHP_domain"/>
</dbReference>
<dbReference type="GO" id="GO:0004534">
    <property type="term" value="F:5'-3' RNA exonuclease activity"/>
    <property type="evidence" value="ECO:0007669"/>
    <property type="project" value="TreeGrafter"/>
</dbReference>
<sequence>MALKIDPHVHSALSDGTDSPRDLLEKARAAGLDVIGAVDHDTFDHWEPFRVAHAALMSTRVRPPAIILGTEISTSVELCPVHLLNYLPDPHRSNVREILKTAHRDRRERMQRMVAKISQDYPLTWSDVEAEITGLTPGRPHIGDALVRKGYFQTRSEAFEKVLNPGSPYYVTRPVVDSFAVVEAICADGGVPVLAHPFSVTRSKRKLDPATVRKLAQIGLRGIEVNHREHDASARQLAAELAQELDLFVSGASDYHGAGKPNQLGENTMPAASLRQILAMGASPLLGELPLS</sequence>
<dbReference type="OMA" id="CTWGGAT"/>
<evidence type="ECO:0000313" key="4">
    <source>
        <dbReference type="Proteomes" id="UP000250245"/>
    </source>
</evidence>
<dbReference type="InterPro" id="IPR004013">
    <property type="entry name" value="PHP_dom"/>
</dbReference>
<dbReference type="EMBL" id="UASJ01000001">
    <property type="protein sequence ID" value="SQB64192.1"/>
    <property type="molecule type" value="Genomic_DNA"/>
</dbReference>
<dbReference type="SMART" id="SM00481">
    <property type="entry name" value="POLIIIAc"/>
    <property type="match status" value="1"/>
</dbReference>
<dbReference type="AlphaFoldDB" id="A0A2X2Y8R1"/>
<feature type="domain" description="Polymerase/histidinol phosphatase N-terminal" evidence="2">
    <location>
        <begin position="5"/>
        <end position="76"/>
    </location>
</feature>
<dbReference type="PANTHER" id="PTHR42924:SF3">
    <property type="entry name" value="POLYMERASE_HISTIDINOL PHOSPHATASE N-TERMINAL DOMAIN-CONTAINING PROTEIN"/>
    <property type="match status" value="1"/>
</dbReference>
<dbReference type="GeneID" id="55564330"/>
<reference evidence="3 4" key="1">
    <citation type="submission" date="2018-06" db="EMBL/GenBank/DDBJ databases">
        <authorList>
            <consortium name="Pathogen Informatics"/>
            <person name="Doyle S."/>
        </authorList>
    </citation>
    <scope>NUCLEOTIDE SEQUENCE [LARGE SCALE GENOMIC DNA]</scope>
    <source>
        <strain evidence="3 4">NCTC11820</strain>
    </source>
</reference>
<keyword evidence="3" id="KW-0378">Hydrolase</keyword>
<dbReference type="GO" id="GO:0035312">
    <property type="term" value="F:5'-3' DNA exonuclease activity"/>
    <property type="evidence" value="ECO:0007669"/>
    <property type="project" value="TreeGrafter"/>
</dbReference>
<dbReference type="InterPro" id="IPR016195">
    <property type="entry name" value="Pol/histidinol_Pase-like"/>
</dbReference>
<dbReference type="SUPFAM" id="SSF89550">
    <property type="entry name" value="PHP domain-like"/>
    <property type="match status" value="1"/>
</dbReference>
<evidence type="ECO:0000313" key="3">
    <source>
        <dbReference type="EMBL" id="SQB64192.1"/>
    </source>
</evidence>
<dbReference type="CDD" id="cd07438">
    <property type="entry name" value="PHP_HisPPase_AMP"/>
    <property type="match status" value="1"/>
</dbReference>
<dbReference type="InterPro" id="IPR003141">
    <property type="entry name" value="Pol/His_phosphatase_N"/>
</dbReference>
<name>A0A2X2Y8R1_9ACTO</name>
<dbReference type="Pfam" id="PF02811">
    <property type="entry name" value="PHP"/>
    <property type="match status" value="1"/>
</dbReference>
<dbReference type="RefSeq" id="WP_013188627.1">
    <property type="nucleotide sequence ID" value="NZ_CP068112.1"/>
</dbReference>
<dbReference type="Gene3D" id="3.20.20.140">
    <property type="entry name" value="Metal-dependent hydrolases"/>
    <property type="match status" value="1"/>
</dbReference>
<organism evidence="3 4">
    <name type="scientific">Mobiluncus curtisii</name>
    <dbReference type="NCBI Taxonomy" id="2051"/>
    <lineage>
        <taxon>Bacteria</taxon>
        <taxon>Bacillati</taxon>
        <taxon>Actinomycetota</taxon>
        <taxon>Actinomycetes</taxon>
        <taxon>Actinomycetales</taxon>
        <taxon>Actinomycetaceae</taxon>
        <taxon>Mobiluncus</taxon>
    </lineage>
</organism>
<feature type="region of interest" description="Disordered" evidence="1">
    <location>
        <begin position="1"/>
        <end position="20"/>
    </location>
</feature>